<dbReference type="Pfam" id="PF02771">
    <property type="entry name" value="Acyl-CoA_dh_N"/>
    <property type="match status" value="1"/>
</dbReference>
<dbReference type="RefSeq" id="WP_115215089.1">
    <property type="nucleotide sequence ID" value="NZ_QKWJ01000061.1"/>
</dbReference>
<comment type="cofactor">
    <cofactor evidence="1">
        <name>FAD</name>
        <dbReference type="ChEBI" id="CHEBI:57692"/>
    </cofactor>
</comment>
<dbReference type="GO" id="GO:0003995">
    <property type="term" value="F:acyl-CoA dehydrogenase activity"/>
    <property type="evidence" value="ECO:0007669"/>
    <property type="project" value="InterPro"/>
</dbReference>
<sequence>MSAIPTSTEQSSSHGVTLDDVLQATQAVTRNFGDEYFAKLDKEEAFPHDYIKALMDAKLHTVMIPEQYGGMGLGLREACVIVEEMHRSGGVGSMIHGQMFMMGILARHGTDEQKRKILEEVCAGRVRLQSFSLTEPNAGTDTAKLQTKAWRDGNEWVIKGQKLWTSRFDYTDAFMVFARTSSPKDPAKPHQGISAFLVDKRQVDPKQYTSRKIDVMFNHHTFEVFYDNMRVPETSLIGEEGKGFKYLLDGLNAERIIIASEAIGDGRWFVEKAVNYAKERVLFGKPIGANQGVQFPIALGYAHLEAADALRWKAAEKFDRREPCGGEANIAKMLASDASWELANVCMQTHGGFGLAREYHIERRFRDTRVFQIAPISPNMVLNYVSQHVLGLPRSY</sequence>
<feature type="domain" description="Acyl-CoA dehydrogenase/oxidase C-terminal" evidence="5">
    <location>
        <begin position="241"/>
        <end position="374"/>
    </location>
</feature>
<comment type="similarity">
    <text evidence="2">Belongs to the acyl-CoA dehydrogenase family.</text>
</comment>
<protein>
    <submittedName>
        <fullName evidence="8">Acyl-CoA dehydrogenase</fullName>
    </submittedName>
</protein>
<reference evidence="9" key="1">
    <citation type="submission" date="2018-06" db="EMBL/GenBank/DDBJ databases">
        <authorList>
            <person name="Feng T."/>
            <person name="Jeon C.O."/>
        </authorList>
    </citation>
    <scope>NUCLEOTIDE SEQUENCE [LARGE SCALE GENOMIC DNA]</scope>
    <source>
        <strain evidence="9">S23</strain>
    </source>
</reference>
<dbReference type="PANTHER" id="PTHR43884:SF12">
    <property type="entry name" value="ISOVALERYL-COA DEHYDROGENASE, MITOCHONDRIAL-RELATED"/>
    <property type="match status" value="1"/>
</dbReference>
<dbReference type="EMBL" id="QKWJ01000061">
    <property type="protein sequence ID" value="RDK06522.1"/>
    <property type="molecule type" value="Genomic_DNA"/>
</dbReference>
<keyword evidence="9" id="KW-1185">Reference proteome</keyword>
<evidence type="ECO:0000259" key="7">
    <source>
        <dbReference type="Pfam" id="PF02771"/>
    </source>
</evidence>
<comment type="caution">
    <text evidence="8">The sequence shown here is derived from an EMBL/GenBank/DDBJ whole genome shotgun (WGS) entry which is preliminary data.</text>
</comment>
<dbReference type="SUPFAM" id="SSF47203">
    <property type="entry name" value="Acyl-CoA dehydrogenase C-terminal domain-like"/>
    <property type="match status" value="1"/>
</dbReference>
<dbReference type="GO" id="GO:0050660">
    <property type="term" value="F:flavin adenine dinucleotide binding"/>
    <property type="evidence" value="ECO:0007669"/>
    <property type="project" value="InterPro"/>
</dbReference>
<dbReference type="InterPro" id="IPR009075">
    <property type="entry name" value="AcylCo_DH/oxidase_C"/>
</dbReference>
<dbReference type="InterPro" id="IPR046373">
    <property type="entry name" value="Acyl-CoA_Oxase/DH_mid-dom_sf"/>
</dbReference>
<dbReference type="InterPro" id="IPR037069">
    <property type="entry name" value="AcylCoA_DH/ox_N_sf"/>
</dbReference>
<dbReference type="InterPro" id="IPR006091">
    <property type="entry name" value="Acyl-CoA_Oxase/DH_mid-dom"/>
</dbReference>
<keyword evidence="3" id="KW-0285">Flavoprotein</keyword>
<evidence type="ECO:0000256" key="1">
    <source>
        <dbReference type="ARBA" id="ARBA00001974"/>
    </source>
</evidence>
<dbReference type="PROSITE" id="PS00073">
    <property type="entry name" value="ACYL_COA_DH_2"/>
    <property type="match status" value="1"/>
</dbReference>
<evidence type="ECO:0000259" key="6">
    <source>
        <dbReference type="Pfam" id="PF02770"/>
    </source>
</evidence>
<dbReference type="PANTHER" id="PTHR43884">
    <property type="entry name" value="ACYL-COA DEHYDROGENASE"/>
    <property type="match status" value="1"/>
</dbReference>
<dbReference type="Proteomes" id="UP000255165">
    <property type="component" value="Unassembled WGS sequence"/>
</dbReference>
<dbReference type="AlphaFoldDB" id="A0A370NLR1"/>
<evidence type="ECO:0000256" key="4">
    <source>
        <dbReference type="ARBA" id="ARBA00022827"/>
    </source>
</evidence>
<dbReference type="Pfam" id="PF02770">
    <property type="entry name" value="Acyl-CoA_dh_M"/>
    <property type="match status" value="1"/>
</dbReference>
<evidence type="ECO:0000313" key="8">
    <source>
        <dbReference type="EMBL" id="RDK06522.1"/>
    </source>
</evidence>
<dbReference type="InterPro" id="IPR009100">
    <property type="entry name" value="AcylCoA_DH/oxidase_NM_dom_sf"/>
</dbReference>
<dbReference type="InterPro" id="IPR036250">
    <property type="entry name" value="AcylCo_DH-like_C"/>
</dbReference>
<keyword evidence="4" id="KW-0274">FAD</keyword>
<dbReference type="Gene3D" id="2.40.110.10">
    <property type="entry name" value="Butyryl-CoA Dehydrogenase, subunit A, domain 2"/>
    <property type="match status" value="1"/>
</dbReference>
<evidence type="ECO:0000256" key="3">
    <source>
        <dbReference type="ARBA" id="ARBA00022630"/>
    </source>
</evidence>
<evidence type="ECO:0000313" key="9">
    <source>
        <dbReference type="Proteomes" id="UP000255165"/>
    </source>
</evidence>
<proteinExistence type="inferred from homology"/>
<feature type="domain" description="Acyl-CoA dehydrogenase/oxidase N-terminal" evidence="7">
    <location>
        <begin position="25"/>
        <end position="124"/>
    </location>
</feature>
<dbReference type="SUPFAM" id="SSF56645">
    <property type="entry name" value="Acyl-CoA dehydrogenase NM domain-like"/>
    <property type="match status" value="1"/>
</dbReference>
<dbReference type="Gene3D" id="1.10.540.10">
    <property type="entry name" value="Acyl-CoA dehydrogenase/oxidase, N-terminal domain"/>
    <property type="match status" value="1"/>
</dbReference>
<organism evidence="8 9">
    <name type="scientific">Cupriavidus lacunae</name>
    <dbReference type="NCBI Taxonomy" id="2666307"/>
    <lineage>
        <taxon>Bacteria</taxon>
        <taxon>Pseudomonadati</taxon>
        <taxon>Pseudomonadota</taxon>
        <taxon>Betaproteobacteria</taxon>
        <taxon>Burkholderiales</taxon>
        <taxon>Burkholderiaceae</taxon>
        <taxon>Cupriavidus</taxon>
    </lineage>
</organism>
<gene>
    <name evidence="8" type="ORF">DN412_31095</name>
</gene>
<dbReference type="InterPro" id="IPR013786">
    <property type="entry name" value="AcylCoA_DH/ox_N"/>
</dbReference>
<dbReference type="Pfam" id="PF00441">
    <property type="entry name" value="Acyl-CoA_dh_1"/>
    <property type="match status" value="1"/>
</dbReference>
<evidence type="ECO:0000259" key="5">
    <source>
        <dbReference type="Pfam" id="PF00441"/>
    </source>
</evidence>
<dbReference type="Gene3D" id="1.20.140.10">
    <property type="entry name" value="Butyryl-CoA Dehydrogenase, subunit A, domain 3"/>
    <property type="match status" value="1"/>
</dbReference>
<evidence type="ECO:0000256" key="2">
    <source>
        <dbReference type="ARBA" id="ARBA00009347"/>
    </source>
</evidence>
<accession>A0A370NLR1</accession>
<name>A0A370NLR1_9BURK</name>
<dbReference type="InterPro" id="IPR006089">
    <property type="entry name" value="Acyl-CoA_DH_CS"/>
</dbReference>
<dbReference type="FunFam" id="1.20.140.10:FF:000012">
    <property type="entry name" value="Acyl-CoA dehydrogenase fadE12"/>
    <property type="match status" value="1"/>
</dbReference>
<feature type="domain" description="Acyl-CoA oxidase/dehydrogenase middle" evidence="6">
    <location>
        <begin position="130"/>
        <end position="203"/>
    </location>
</feature>